<reference evidence="2" key="2">
    <citation type="submission" date="2021-08" db="EMBL/GenBank/DDBJ databases">
        <authorList>
            <person name="Eriksson T."/>
        </authorList>
    </citation>
    <scope>NUCLEOTIDE SEQUENCE</scope>
    <source>
        <strain evidence="2">Stoneville</strain>
        <tissue evidence="2">Whole head</tissue>
    </source>
</reference>
<feature type="region of interest" description="Disordered" evidence="1">
    <location>
        <begin position="1"/>
        <end position="39"/>
    </location>
</feature>
<organism evidence="2 3">
    <name type="scientific">Tenebrio molitor</name>
    <name type="common">Yellow mealworm beetle</name>
    <dbReference type="NCBI Taxonomy" id="7067"/>
    <lineage>
        <taxon>Eukaryota</taxon>
        <taxon>Metazoa</taxon>
        <taxon>Ecdysozoa</taxon>
        <taxon>Arthropoda</taxon>
        <taxon>Hexapoda</taxon>
        <taxon>Insecta</taxon>
        <taxon>Pterygota</taxon>
        <taxon>Neoptera</taxon>
        <taxon>Endopterygota</taxon>
        <taxon>Coleoptera</taxon>
        <taxon>Polyphaga</taxon>
        <taxon>Cucujiformia</taxon>
        <taxon>Tenebrionidae</taxon>
        <taxon>Tenebrio</taxon>
    </lineage>
</organism>
<feature type="region of interest" description="Disordered" evidence="1">
    <location>
        <begin position="148"/>
        <end position="171"/>
    </location>
</feature>
<evidence type="ECO:0000256" key="1">
    <source>
        <dbReference type="SAM" id="MobiDB-lite"/>
    </source>
</evidence>
<feature type="compositionally biased region" description="Basic and acidic residues" evidence="1">
    <location>
        <begin position="105"/>
        <end position="114"/>
    </location>
</feature>
<protein>
    <submittedName>
        <fullName evidence="2">Uncharacterized protein</fullName>
    </submittedName>
</protein>
<evidence type="ECO:0000313" key="3">
    <source>
        <dbReference type="Proteomes" id="UP000719412"/>
    </source>
</evidence>
<dbReference type="Proteomes" id="UP000719412">
    <property type="component" value="Unassembled WGS sequence"/>
</dbReference>
<feature type="region of interest" description="Disordered" evidence="1">
    <location>
        <begin position="94"/>
        <end position="114"/>
    </location>
</feature>
<name>A0A8J6H8N3_TENMO</name>
<comment type="caution">
    <text evidence="2">The sequence shown here is derived from an EMBL/GenBank/DDBJ whole genome shotgun (WGS) entry which is preliminary data.</text>
</comment>
<reference evidence="2" key="1">
    <citation type="journal article" date="2020" name="J Insects Food Feed">
        <title>The yellow mealworm (Tenebrio molitor) genome: a resource for the emerging insects as food and feed industry.</title>
        <authorList>
            <person name="Eriksson T."/>
            <person name="Andere A."/>
            <person name="Kelstrup H."/>
            <person name="Emery V."/>
            <person name="Picard C."/>
        </authorList>
    </citation>
    <scope>NUCLEOTIDE SEQUENCE</scope>
    <source>
        <strain evidence="2">Stoneville</strain>
        <tissue evidence="2">Whole head</tissue>
    </source>
</reference>
<evidence type="ECO:0000313" key="2">
    <source>
        <dbReference type="EMBL" id="KAH0810284.1"/>
    </source>
</evidence>
<accession>A0A8J6H8N3</accession>
<feature type="compositionally biased region" description="Low complexity" evidence="1">
    <location>
        <begin position="30"/>
        <end position="39"/>
    </location>
</feature>
<dbReference type="EMBL" id="JABDTM020027596">
    <property type="protein sequence ID" value="KAH0810284.1"/>
    <property type="molecule type" value="Genomic_DNA"/>
</dbReference>
<gene>
    <name evidence="2" type="ORF">GEV33_012509</name>
</gene>
<keyword evidence="3" id="KW-1185">Reference proteome</keyword>
<proteinExistence type="predicted"/>
<dbReference type="AlphaFoldDB" id="A0A8J6H8N3"/>
<sequence length="540" mass="60574">MSARGTVKTTTKKGLPQNDATSQRAKAQFRSRSVSGVSARRVAHANNGAIGKKTMEWRRLLHPQELSYGGHPRSRQSAVSQTCASAETSRSCLNITVEREEDGSDAGRKESSMHMGDVLRDACPAKATAKRSARQIYRVTFMRRARMSRTDLSEGSTSNDPHTHAKPGVLPFVSISPSSQDVFEDAPMFKAEVMRVGRRAHCAVNNYAGKLSTIKTPWKKMDDGFFAIGNAAYRKTRPCQEKKKAYIKHTNRKSPQEDQIANELIKYGGKEMIEQVQQIKKIMRQRREEEEAAKYGAIPEANNCFLLKMVLETHRQTFRVSFTKKVPPLGTTVIFRGAFNMDIIRPDKGEREKFKSIRTSPGITITPNRVRHYLLFLFLEMTKKRCSRRQPPPSSGEQEKVTLNRGAHLPCRCTPFTVADDEIPERERERQNVSECACMPVPSSSHHVPVHHSLARRASENILAVFFRRAERPPEGASTTPDDLLLQNVVLIAPETGLEEIADSGGGWPAEIWTLVKGLGRDPTTLNTSWGIGKWRINAQ</sequence>